<feature type="transmembrane region" description="Helical" evidence="8">
    <location>
        <begin position="191"/>
        <end position="211"/>
    </location>
</feature>
<feature type="binding site" evidence="7">
    <location>
        <position position="139"/>
    </location>
    <ligand>
        <name>Mg(2+)</name>
        <dbReference type="ChEBI" id="CHEBI:18420"/>
    </ligand>
</feature>
<keyword evidence="3" id="KW-0808">Transferase</keyword>
<evidence type="ECO:0000313" key="10">
    <source>
        <dbReference type="Proteomes" id="UP000029989"/>
    </source>
</evidence>
<protein>
    <recommendedName>
        <fullName evidence="11">Lipopolysaccharide biosynthesis protein</fullName>
    </recommendedName>
</protein>
<keyword evidence="7" id="KW-0460">Magnesium</keyword>
<name>A0A0A0F8D2_9GAMM</name>
<evidence type="ECO:0000256" key="4">
    <source>
        <dbReference type="ARBA" id="ARBA00022692"/>
    </source>
</evidence>
<comment type="cofactor">
    <cofactor evidence="7">
        <name>Mg(2+)</name>
        <dbReference type="ChEBI" id="CHEBI:18420"/>
    </cofactor>
</comment>
<evidence type="ECO:0000256" key="6">
    <source>
        <dbReference type="ARBA" id="ARBA00023136"/>
    </source>
</evidence>
<dbReference type="Pfam" id="PF00953">
    <property type="entry name" value="Glycos_transf_4"/>
    <property type="match status" value="1"/>
</dbReference>
<feature type="transmembrane region" description="Helical" evidence="8">
    <location>
        <begin position="45"/>
        <end position="63"/>
    </location>
</feature>
<organism evidence="9 10">
    <name type="scientific">Lysobacter arseniciresistens ZS79</name>
    <dbReference type="NCBI Taxonomy" id="913325"/>
    <lineage>
        <taxon>Bacteria</taxon>
        <taxon>Pseudomonadati</taxon>
        <taxon>Pseudomonadota</taxon>
        <taxon>Gammaproteobacteria</taxon>
        <taxon>Lysobacterales</taxon>
        <taxon>Lysobacteraceae</taxon>
        <taxon>Novilysobacter</taxon>
    </lineage>
</organism>
<dbReference type="InterPro" id="IPR000715">
    <property type="entry name" value="Glycosyl_transferase_4"/>
</dbReference>
<dbReference type="Proteomes" id="UP000029989">
    <property type="component" value="Unassembled WGS sequence"/>
</dbReference>
<accession>A0A0A0F8D2</accession>
<keyword evidence="6 8" id="KW-0472">Membrane</keyword>
<evidence type="ECO:0000256" key="1">
    <source>
        <dbReference type="ARBA" id="ARBA00004651"/>
    </source>
</evidence>
<feature type="transmembrane region" description="Helical" evidence="8">
    <location>
        <begin position="217"/>
        <end position="240"/>
    </location>
</feature>
<keyword evidence="5 8" id="KW-1133">Transmembrane helix</keyword>
<evidence type="ECO:0000256" key="3">
    <source>
        <dbReference type="ARBA" id="ARBA00022679"/>
    </source>
</evidence>
<gene>
    <name evidence="9" type="ORF">N799_00200</name>
</gene>
<evidence type="ECO:0000256" key="2">
    <source>
        <dbReference type="ARBA" id="ARBA00022475"/>
    </source>
</evidence>
<feature type="transmembrane region" description="Helical" evidence="8">
    <location>
        <begin position="268"/>
        <end position="288"/>
    </location>
</feature>
<dbReference type="GO" id="GO:0009103">
    <property type="term" value="P:lipopolysaccharide biosynthetic process"/>
    <property type="evidence" value="ECO:0007669"/>
    <property type="project" value="TreeGrafter"/>
</dbReference>
<dbReference type="GO" id="GO:0071555">
    <property type="term" value="P:cell wall organization"/>
    <property type="evidence" value="ECO:0007669"/>
    <property type="project" value="TreeGrafter"/>
</dbReference>
<dbReference type="GO" id="GO:0044038">
    <property type="term" value="P:cell wall macromolecule biosynthetic process"/>
    <property type="evidence" value="ECO:0007669"/>
    <property type="project" value="TreeGrafter"/>
</dbReference>
<proteinExistence type="predicted"/>
<feature type="binding site" evidence="7">
    <location>
        <position position="195"/>
    </location>
    <ligand>
        <name>Mg(2+)</name>
        <dbReference type="ChEBI" id="CHEBI:18420"/>
    </ligand>
</feature>
<evidence type="ECO:0000256" key="8">
    <source>
        <dbReference type="SAM" id="Phobius"/>
    </source>
</evidence>
<dbReference type="RefSeq" id="WP_036206150.1">
    <property type="nucleotide sequence ID" value="NZ_AVPT01000001.1"/>
</dbReference>
<dbReference type="GO" id="GO:0016780">
    <property type="term" value="F:phosphotransferase activity, for other substituted phosphate groups"/>
    <property type="evidence" value="ECO:0007669"/>
    <property type="project" value="InterPro"/>
</dbReference>
<dbReference type="GO" id="GO:0046872">
    <property type="term" value="F:metal ion binding"/>
    <property type="evidence" value="ECO:0007669"/>
    <property type="project" value="UniProtKB-KW"/>
</dbReference>
<dbReference type="AlphaFoldDB" id="A0A0A0F8D2"/>
<feature type="transmembrane region" description="Helical" evidence="8">
    <location>
        <begin position="294"/>
        <end position="314"/>
    </location>
</feature>
<evidence type="ECO:0008006" key="11">
    <source>
        <dbReference type="Google" id="ProtNLM"/>
    </source>
</evidence>
<sequence>MTAWLILHAGIAALATWLARRYALGRALLDHPGGRRSHATPTPRGGGIALVLALLVAAFALALRDPGQRLLLGAFVAGLSLVAVVGWIDDHRPLPAWVRLAVHAVAGLVFGAAVQFASGSVGWGGLAFVAALVLSNVWNFMDGINGIAASQALLLGVALAWLGGGAWTWLALALVAACAGFLPFNFPQARIFMGDVGSGALGFAIAGMGVVTVGRHGAFGGVLLLLPLSAFLVDSSLTLARRVLRGEQWWTAHAQHAYQIWARRSGHAVVTLVYVGWTAVGLAVALVLARGEVFMAWMVCAVWYGLAALAWVRVQRFEPMAVSKNNKENG</sequence>
<keyword evidence="10" id="KW-1185">Reference proteome</keyword>
<dbReference type="eggNOG" id="COG0472">
    <property type="taxonomic scope" value="Bacteria"/>
</dbReference>
<dbReference type="PANTHER" id="PTHR22926">
    <property type="entry name" value="PHOSPHO-N-ACETYLMURAMOYL-PENTAPEPTIDE-TRANSFERASE"/>
    <property type="match status" value="1"/>
</dbReference>
<dbReference type="OrthoDB" id="9783652at2"/>
<evidence type="ECO:0000256" key="5">
    <source>
        <dbReference type="ARBA" id="ARBA00022989"/>
    </source>
</evidence>
<reference evidence="9 10" key="1">
    <citation type="journal article" date="2015" name="Stand. Genomic Sci.">
        <title>Genomic information of the arsenic-resistant bacterium Lysobacter arseniciresistens type strain ZS79(T) and comparison of Lysobacter draft genomes.</title>
        <authorList>
            <person name="Liu L."/>
            <person name="Zhang S."/>
            <person name="Luo M."/>
            <person name="Wang G."/>
        </authorList>
    </citation>
    <scope>NUCLEOTIDE SEQUENCE [LARGE SCALE GENOMIC DNA]</scope>
    <source>
        <strain evidence="9 10">ZS79</strain>
    </source>
</reference>
<comment type="caution">
    <text evidence="9">The sequence shown here is derived from an EMBL/GenBank/DDBJ whole genome shotgun (WGS) entry which is preliminary data.</text>
</comment>
<comment type="subcellular location">
    <subcellularLocation>
        <location evidence="1">Cell membrane</location>
        <topology evidence="1">Multi-pass membrane protein</topology>
    </subcellularLocation>
</comment>
<keyword evidence="2" id="KW-1003">Cell membrane</keyword>
<evidence type="ECO:0000313" key="9">
    <source>
        <dbReference type="EMBL" id="KGM57652.1"/>
    </source>
</evidence>
<feature type="transmembrane region" description="Helical" evidence="8">
    <location>
        <begin position="153"/>
        <end position="184"/>
    </location>
</feature>
<dbReference type="EMBL" id="AVPT01000001">
    <property type="protein sequence ID" value="KGM57652.1"/>
    <property type="molecule type" value="Genomic_DNA"/>
</dbReference>
<dbReference type="GO" id="GO:0005886">
    <property type="term" value="C:plasma membrane"/>
    <property type="evidence" value="ECO:0007669"/>
    <property type="project" value="UniProtKB-SubCell"/>
</dbReference>
<evidence type="ECO:0000256" key="7">
    <source>
        <dbReference type="PIRSR" id="PIRSR600715-1"/>
    </source>
</evidence>
<keyword evidence="7" id="KW-0479">Metal-binding</keyword>
<dbReference type="STRING" id="913325.N799_00200"/>
<keyword evidence="4 8" id="KW-0812">Transmembrane</keyword>
<feature type="transmembrane region" description="Helical" evidence="8">
    <location>
        <begin position="70"/>
        <end position="88"/>
    </location>
</feature>
<dbReference type="PANTHER" id="PTHR22926:SF3">
    <property type="entry name" value="UNDECAPRENYL-PHOSPHATE ALPHA-N-ACETYLGLUCOSAMINYL 1-PHOSPHATE TRANSFERASE"/>
    <property type="match status" value="1"/>
</dbReference>